<keyword evidence="9" id="KW-0560">Oxidoreductase</keyword>
<dbReference type="GO" id="GO:0046872">
    <property type="term" value="F:metal ion binding"/>
    <property type="evidence" value="ECO:0007669"/>
    <property type="project" value="UniProtKB-KW"/>
</dbReference>
<dbReference type="PANTHER" id="PTHR30598:SF3">
    <property type="entry name" value="RESPIRATORY NITRATE REDUCTASE 1 GAMMA CHAIN"/>
    <property type="match status" value="1"/>
</dbReference>
<dbReference type="SUPFAM" id="SSF103501">
    <property type="entry name" value="Respiratory nitrate reductase 1 gamma chain"/>
    <property type="match status" value="1"/>
</dbReference>
<proteinExistence type="predicted"/>
<dbReference type="InterPro" id="IPR023234">
    <property type="entry name" value="NarG-like_domain"/>
</dbReference>
<feature type="binding site" description="axial binding residue" evidence="13">
    <location>
        <position position="203"/>
    </location>
    <ligand>
        <name>heme b</name>
        <dbReference type="ChEBI" id="CHEBI:60344"/>
        <label>1</label>
    </ligand>
    <ligandPart>
        <name>Fe</name>
        <dbReference type="ChEBI" id="CHEBI:18248"/>
    </ligandPart>
</feature>
<evidence type="ECO:0000256" key="6">
    <source>
        <dbReference type="ARBA" id="ARBA00022723"/>
    </source>
</evidence>
<evidence type="ECO:0000256" key="11">
    <source>
        <dbReference type="ARBA" id="ARBA00023063"/>
    </source>
</evidence>
<evidence type="ECO:0000256" key="14">
    <source>
        <dbReference type="SAM" id="Phobius"/>
    </source>
</evidence>
<dbReference type="GO" id="GO:0005886">
    <property type="term" value="C:plasma membrane"/>
    <property type="evidence" value="ECO:0007669"/>
    <property type="project" value="UniProtKB-SubCell"/>
</dbReference>
<keyword evidence="4 13" id="KW-0349">Heme</keyword>
<comment type="caution">
    <text evidence="16">The sequence shown here is derived from an EMBL/GenBank/DDBJ whole genome shotgun (WGS) entry which is preliminary data.</text>
</comment>
<evidence type="ECO:0000256" key="9">
    <source>
        <dbReference type="ARBA" id="ARBA00023002"/>
    </source>
</evidence>
<keyword evidence="2" id="KW-0813">Transport</keyword>
<evidence type="ECO:0000256" key="4">
    <source>
        <dbReference type="ARBA" id="ARBA00022617"/>
    </source>
</evidence>
<organism evidence="16 17">
    <name type="scientific">Sulfobacillus benefaciens</name>
    <dbReference type="NCBI Taxonomy" id="453960"/>
    <lineage>
        <taxon>Bacteria</taxon>
        <taxon>Bacillati</taxon>
        <taxon>Bacillota</taxon>
        <taxon>Clostridia</taxon>
        <taxon>Eubacteriales</taxon>
        <taxon>Clostridiales Family XVII. Incertae Sedis</taxon>
        <taxon>Sulfobacillus</taxon>
    </lineage>
</organism>
<dbReference type="GO" id="GO:0042128">
    <property type="term" value="P:nitrate assimilation"/>
    <property type="evidence" value="ECO:0007669"/>
    <property type="project" value="UniProtKB-KW"/>
</dbReference>
<dbReference type="GO" id="GO:0020037">
    <property type="term" value="F:heme binding"/>
    <property type="evidence" value="ECO:0007669"/>
    <property type="project" value="TreeGrafter"/>
</dbReference>
<feature type="binding site" description="axial binding residue" evidence="13">
    <location>
        <position position="185"/>
    </location>
    <ligand>
        <name>heme b</name>
        <dbReference type="ChEBI" id="CHEBI:60344"/>
        <label>1</label>
    </ligand>
    <ligandPart>
        <name>Fe</name>
        <dbReference type="ChEBI" id="CHEBI:18248"/>
    </ligandPart>
</feature>
<dbReference type="EMBL" id="PXYT01000047">
    <property type="protein sequence ID" value="PSR25912.1"/>
    <property type="molecule type" value="Genomic_DNA"/>
</dbReference>
<dbReference type="GO" id="GO:0008940">
    <property type="term" value="F:nitrate reductase activity"/>
    <property type="evidence" value="ECO:0007669"/>
    <property type="project" value="InterPro"/>
</dbReference>
<feature type="transmembrane region" description="Helical" evidence="14">
    <location>
        <begin position="6"/>
        <end position="27"/>
    </location>
</feature>
<evidence type="ECO:0000259" key="15">
    <source>
        <dbReference type="Pfam" id="PF02665"/>
    </source>
</evidence>
<gene>
    <name evidence="16" type="primary">narI</name>
    <name evidence="16" type="ORF">C7B43_15655</name>
</gene>
<dbReference type="InterPro" id="IPR051936">
    <property type="entry name" value="Heme-iron_electron_transfer"/>
</dbReference>
<protein>
    <submittedName>
        <fullName evidence="16">Respiratory nitrate reductase subunit gamma</fullName>
    </submittedName>
</protein>
<keyword evidence="5 14" id="KW-0812">Transmembrane</keyword>
<keyword evidence="8 14" id="KW-1133">Transmembrane helix</keyword>
<evidence type="ECO:0000256" key="3">
    <source>
        <dbReference type="ARBA" id="ARBA00022475"/>
    </source>
</evidence>
<keyword evidence="10 13" id="KW-0408">Iron</keyword>
<feature type="transmembrane region" description="Helical" evidence="14">
    <location>
        <begin position="121"/>
        <end position="145"/>
    </location>
</feature>
<accession>A0A2T2WUL1</accession>
<keyword evidence="11" id="KW-0534">Nitrate assimilation</keyword>
<evidence type="ECO:0000256" key="10">
    <source>
        <dbReference type="ARBA" id="ARBA00023004"/>
    </source>
</evidence>
<dbReference type="Gene3D" id="1.20.950.20">
    <property type="entry name" value="Transmembrane di-heme cytochromes, Chain C"/>
    <property type="match status" value="1"/>
</dbReference>
<dbReference type="GO" id="GO:0009055">
    <property type="term" value="F:electron transfer activity"/>
    <property type="evidence" value="ECO:0007669"/>
    <property type="project" value="TreeGrafter"/>
</dbReference>
<evidence type="ECO:0000256" key="1">
    <source>
        <dbReference type="ARBA" id="ARBA00004651"/>
    </source>
</evidence>
<dbReference type="GO" id="GO:0009325">
    <property type="term" value="C:nitrate reductase complex"/>
    <property type="evidence" value="ECO:0007669"/>
    <property type="project" value="InterPro"/>
</dbReference>
<keyword evidence="12 14" id="KW-0472">Membrane</keyword>
<name>A0A2T2WUL1_9FIRM</name>
<feature type="binding site" description="axial binding residue" evidence="13">
    <location>
        <position position="63"/>
    </location>
    <ligand>
        <name>heme b</name>
        <dbReference type="ChEBI" id="CHEBI:60344"/>
        <label>1</label>
    </ligand>
    <ligandPart>
        <name>Fe</name>
        <dbReference type="ChEBI" id="CHEBI:18248"/>
    </ligandPart>
</feature>
<reference evidence="16 17" key="1">
    <citation type="journal article" date="2014" name="BMC Genomics">
        <title>Comparison of environmental and isolate Sulfobacillus genomes reveals diverse carbon, sulfur, nitrogen, and hydrogen metabolisms.</title>
        <authorList>
            <person name="Justice N.B."/>
            <person name="Norman A."/>
            <person name="Brown C.T."/>
            <person name="Singh A."/>
            <person name="Thomas B.C."/>
            <person name="Banfield J.F."/>
        </authorList>
    </citation>
    <scope>NUCLEOTIDE SEQUENCE [LARGE SCALE GENOMIC DNA]</scope>
    <source>
        <strain evidence="16">AMDSBA1</strain>
    </source>
</reference>
<evidence type="ECO:0000256" key="7">
    <source>
        <dbReference type="ARBA" id="ARBA00022982"/>
    </source>
</evidence>
<feature type="binding site" description="axial binding residue" evidence="13">
    <location>
        <position position="53"/>
    </location>
    <ligand>
        <name>heme b</name>
        <dbReference type="ChEBI" id="CHEBI:60344"/>
        <label>1</label>
    </ligand>
    <ligandPart>
        <name>Fe</name>
        <dbReference type="ChEBI" id="CHEBI:18248"/>
    </ligandPart>
</feature>
<dbReference type="InterPro" id="IPR036197">
    <property type="entry name" value="NarG-like_sf"/>
</dbReference>
<dbReference type="AlphaFoldDB" id="A0A2T2WUL1"/>
<evidence type="ECO:0000256" key="12">
    <source>
        <dbReference type="ARBA" id="ARBA00023136"/>
    </source>
</evidence>
<evidence type="ECO:0000256" key="13">
    <source>
        <dbReference type="PIRSR" id="PIRSR603816-1"/>
    </source>
</evidence>
<evidence type="ECO:0000256" key="5">
    <source>
        <dbReference type="ARBA" id="ARBA00022692"/>
    </source>
</evidence>
<comment type="subcellular location">
    <subcellularLocation>
        <location evidence="1">Cell membrane</location>
        <topology evidence="1">Multi-pass membrane protein</topology>
    </subcellularLocation>
</comment>
<dbReference type="NCBIfam" id="TIGR00351">
    <property type="entry name" value="narI"/>
    <property type="match status" value="1"/>
</dbReference>
<dbReference type="PANTHER" id="PTHR30598">
    <property type="entry name" value="NITRATE REDUCTASE PRIVATE CHAPERONE, REDOX ENZYME MATURATION PROTEIN REMP FAMILY"/>
    <property type="match status" value="1"/>
</dbReference>
<feature type="transmembrane region" description="Helical" evidence="14">
    <location>
        <begin position="51"/>
        <end position="70"/>
    </location>
</feature>
<dbReference type="InterPro" id="IPR003816">
    <property type="entry name" value="Nitrate_red_gam"/>
</dbReference>
<feature type="transmembrane region" description="Helical" evidence="14">
    <location>
        <begin position="90"/>
        <end position="109"/>
    </location>
</feature>
<dbReference type="Proteomes" id="UP000242699">
    <property type="component" value="Unassembled WGS sequence"/>
</dbReference>
<keyword evidence="3" id="KW-1003">Cell membrane</keyword>
<sequence length="230" mass="26469">MNQFWWLIYPYLSVTVLIVGSLYRYAFNPMSWGSRSSELLEKRQLRWGSQLFHWGLLLVIVGHVMGLLIPVSVYQAIGISHDMYHTNADILGGMAGLITWIGLLILLIRRLGNRRIRTNSSVSDIVALILLFIVVSLGDSMTLIYNNVVGPYGYRHTIGPWVRGLLVLHPDVALMSHVPVLFQIHIILAFLLFALLPFTRLVHIWSLPLAYLRRTPIQYRSRQQYRRHPS</sequence>
<evidence type="ECO:0000313" key="16">
    <source>
        <dbReference type="EMBL" id="PSR25912.1"/>
    </source>
</evidence>
<dbReference type="GO" id="GO:0019645">
    <property type="term" value="P:anaerobic electron transport chain"/>
    <property type="evidence" value="ECO:0007669"/>
    <property type="project" value="TreeGrafter"/>
</dbReference>
<evidence type="ECO:0000256" key="2">
    <source>
        <dbReference type="ARBA" id="ARBA00022448"/>
    </source>
</evidence>
<keyword evidence="7" id="KW-0249">Electron transport</keyword>
<keyword evidence="6" id="KW-0479">Metal-binding</keyword>
<feature type="transmembrane region" description="Helical" evidence="14">
    <location>
        <begin position="184"/>
        <end position="212"/>
    </location>
</feature>
<feature type="domain" description="NarG-like" evidence="15">
    <location>
        <begin position="2"/>
        <end position="222"/>
    </location>
</feature>
<evidence type="ECO:0000256" key="8">
    <source>
        <dbReference type="ARBA" id="ARBA00022989"/>
    </source>
</evidence>
<dbReference type="FunFam" id="1.20.950.20:FF:000001">
    <property type="entry name" value="Respiratory nitrate reductase subunit gamma"/>
    <property type="match status" value="1"/>
</dbReference>
<evidence type="ECO:0000313" key="17">
    <source>
        <dbReference type="Proteomes" id="UP000242699"/>
    </source>
</evidence>
<dbReference type="Pfam" id="PF02665">
    <property type="entry name" value="Nitrate_red_gam"/>
    <property type="match status" value="1"/>
</dbReference>